<protein>
    <submittedName>
        <fullName evidence="3">1-phosphatidylinositol 4,5-bisphosphate phosphodiesterase</fullName>
    </submittedName>
</protein>
<proteinExistence type="predicted"/>
<comment type="caution">
    <text evidence="3">The sequence shown here is derived from an EMBL/GenBank/DDBJ whole genome shotgun (WGS) entry which is preliminary data.</text>
</comment>
<organism evidence="3 4">
    <name type="scientific">Caerostris extrusa</name>
    <name type="common">Bark spider</name>
    <name type="synonym">Caerostris bankana</name>
    <dbReference type="NCBI Taxonomy" id="172846"/>
    <lineage>
        <taxon>Eukaryota</taxon>
        <taxon>Metazoa</taxon>
        <taxon>Ecdysozoa</taxon>
        <taxon>Arthropoda</taxon>
        <taxon>Chelicerata</taxon>
        <taxon>Arachnida</taxon>
        <taxon>Araneae</taxon>
        <taxon>Araneomorphae</taxon>
        <taxon>Entelegynae</taxon>
        <taxon>Araneoidea</taxon>
        <taxon>Araneidae</taxon>
        <taxon>Caerostris</taxon>
    </lineage>
</organism>
<feature type="region of interest" description="Disordered" evidence="1">
    <location>
        <begin position="38"/>
        <end position="61"/>
    </location>
</feature>
<gene>
    <name evidence="3" type="primary">norpA</name>
    <name evidence="3" type="ORF">CEXT_632391</name>
</gene>
<feature type="compositionally biased region" description="Basic residues" evidence="1">
    <location>
        <begin position="42"/>
        <end position="54"/>
    </location>
</feature>
<keyword evidence="4" id="KW-1185">Reference proteome</keyword>
<dbReference type="InterPro" id="IPR053945">
    <property type="entry name" value="PLCB1-4-like_EFh"/>
</dbReference>
<evidence type="ECO:0000313" key="4">
    <source>
        <dbReference type="Proteomes" id="UP001054945"/>
    </source>
</evidence>
<dbReference type="Pfam" id="PF22631">
    <property type="entry name" value="PLCB1-4-like_EFh"/>
    <property type="match status" value="1"/>
</dbReference>
<sequence>MWCYSGTFCRTGREAAHGAAGEESSAKGGELDHLQRIGHGQHQLHTRRLPRHRDGKGMASWPSVHHKQYQSQQCLSHDVPQKTVTLVDPEGNLPIKRIAQTFASGKTEKLVYQCIGENDVIDGKDFTFEKFHQLYNKLCPRSDIEELFKNITQDKSETITVKQLINF</sequence>
<accession>A0AAV4Y2Q1</accession>
<evidence type="ECO:0000313" key="3">
    <source>
        <dbReference type="EMBL" id="GIZ01633.1"/>
    </source>
</evidence>
<reference evidence="3 4" key="1">
    <citation type="submission" date="2021-06" db="EMBL/GenBank/DDBJ databases">
        <title>Caerostris extrusa draft genome.</title>
        <authorList>
            <person name="Kono N."/>
            <person name="Arakawa K."/>
        </authorList>
    </citation>
    <scope>NUCLEOTIDE SEQUENCE [LARGE SCALE GENOMIC DNA]</scope>
</reference>
<name>A0AAV4Y2Q1_CAEEX</name>
<evidence type="ECO:0000256" key="1">
    <source>
        <dbReference type="SAM" id="MobiDB-lite"/>
    </source>
</evidence>
<dbReference type="InterPro" id="IPR011992">
    <property type="entry name" value="EF-hand-dom_pair"/>
</dbReference>
<feature type="domain" description="Phosphoinositide phospholipase C beta 1-4-like EF-hand" evidence="2">
    <location>
        <begin position="86"/>
        <end position="139"/>
    </location>
</feature>
<dbReference type="Gene3D" id="2.30.29.240">
    <property type="match status" value="1"/>
</dbReference>
<dbReference type="SUPFAM" id="SSF47473">
    <property type="entry name" value="EF-hand"/>
    <property type="match status" value="1"/>
</dbReference>
<evidence type="ECO:0000259" key="2">
    <source>
        <dbReference type="Pfam" id="PF22631"/>
    </source>
</evidence>
<dbReference type="AlphaFoldDB" id="A0AAV4Y2Q1"/>
<dbReference type="EMBL" id="BPLR01001325">
    <property type="protein sequence ID" value="GIZ01633.1"/>
    <property type="molecule type" value="Genomic_DNA"/>
</dbReference>
<dbReference type="Proteomes" id="UP001054945">
    <property type="component" value="Unassembled WGS sequence"/>
</dbReference>